<evidence type="ECO:0000313" key="3">
    <source>
        <dbReference type="Proteomes" id="UP000237423"/>
    </source>
</evidence>
<dbReference type="InterPro" id="IPR012912">
    <property type="entry name" value="Plasmid_pRiA4b_Orf3-like"/>
</dbReference>
<dbReference type="Pfam" id="PF07929">
    <property type="entry name" value="PRiA4_ORF3"/>
    <property type="match status" value="1"/>
</dbReference>
<dbReference type="AlphaFoldDB" id="A0A2S5CN58"/>
<gene>
    <name evidence="2" type="ORF">AADEFJLK_01728</name>
</gene>
<reference evidence="2 3" key="1">
    <citation type="submission" date="2017-11" db="EMBL/GenBank/DDBJ databases">
        <title>Draft Genome Sequence of Methylobacter psychrotolerans Sph1T, an Obligate Methanotroph from Low-Temperature Environments.</title>
        <authorList>
            <person name="Oshkin I.Y."/>
            <person name="Miroshnikov K."/>
            <person name="Belova S.E."/>
            <person name="Korzhenkov A."/>
            <person name="Toshchakov S.V."/>
            <person name="Dedysh S.N."/>
        </authorList>
    </citation>
    <scope>NUCLEOTIDE SEQUENCE [LARGE SCALE GENOMIC DNA]</scope>
    <source>
        <strain evidence="2 3">Sph1</strain>
    </source>
</reference>
<name>A0A2S5CN58_9GAMM</name>
<proteinExistence type="predicted"/>
<sequence>MTKLTENPTPEQILSLNNQLFSDHAPGTLLKDFATLLDFIGPKGIPVSGQQHLLPIKALPHLNQLMSKPLDVKLKRPVQKSFPHINGLFLLLRASGLSYILVDKKVATLRLDTDVLADWQTLNPTERYFALFQAWWLRGNGKMLDSINGSQNPYRILMLFKDVLGKPLGSKVPNIDVEYLRYTPGLLNLALMELFGFVRIKLATHSTGETWPIIGIEPSDWGRTFLSCLPEGMMLTGGLFNTLPEDAQGNPWHFAIKPHIPSWQRELREPEILALENGFCVFKVSLGKAYCKLAAPTSATLDDLAANILSAFAFDNDHLYEFIYTNRYGLEEQVNHPYDNSDPCTEDVTVGELPLYKGMELAFHFDFGDDWWFKLVVETFAANDGRYPQISILEQHGIPPKQYRDWDDE</sequence>
<evidence type="ECO:0000259" key="1">
    <source>
        <dbReference type="Pfam" id="PF07929"/>
    </source>
</evidence>
<dbReference type="InterPro" id="IPR024047">
    <property type="entry name" value="MM3350-like_sf"/>
</dbReference>
<dbReference type="Gene3D" id="3.10.290.30">
    <property type="entry name" value="MM3350-like"/>
    <property type="match status" value="1"/>
</dbReference>
<evidence type="ECO:0000313" key="2">
    <source>
        <dbReference type="EMBL" id="POZ52253.1"/>
    </source>
</evidence>
<dbReference type="EMBL" id="PGFZ01000003">
    <property type="protein sequence ID" value="POZ52253.1"/>
    <property type="molecule type" value="Genomic_DNA"/>
</dbReference>
<protein>
    <recommendedName>
        <fullName evidence="1">Plasmid pRiA4b Orf3-like domain-containing protein</fullName>
    </recommendedName>
</protein>
<accession>A0A2S5CN58</accession>
<dbReference type="SUPFAM" id="SSF159941">
    <property type="entry name" value="MM3350-like"/>
    <property type="match status" value="1"/>
</dbReference>
<dbReference type="Proteomes" id="UP000237423">
    <property type="component" value="Unassembled WGS sequence"/>
</dbReference>
<organism evidence="2 3">
    <name type="scientific">Methylovulum psychrotolerans</name>
    <dbReference type="NCBI Taxonomy" id="1704499"/>
    <lineage>
        <taxon>Bacteria</taxon>
        <taxon>Pseudomonadati</taxon>
        <taxon>Pseudomonadota</taxon>
        <taxon>Gammaproteobacteria</taxon>
        <taxon>Methylococcales</taxon>
        <taxon>Methylococcaceae</taxon>
        <taxon>Methylovulum</taxon>
    </lineage>
</organism>
<dbReference type="RefSeq" id="WP_103973969.1">
    <property type="nucleotide sequence ID" value="NZ_PGFZ01000003.1"/>
</dbReference>
<comment type="caution">
    <text evidence="2">The sequence shown here is derived from an EMBL/GenBank/DDBJ whole genome shotgun (WGS) entry which is preliminary data.</text>
</comment>
<feature type="domain" description="Plasmid pRiA4b Orf3-like" evidence="1">
    <location>
        <begin position="292"/>
        <end position="389"/>
    </location>
</feature>